<keyword evidence="3" id="KW-1185">Reference proteome</keyword>
<accession>A0A0C2WDL6</accession>
<organism evidence="2 3">
    <name type="scientific">Amanita muscaria (strain Koide BX008)</name>
    <dbReference type="NCBI Taxonomy" id="946122"/>
    <lineage>
        <taxon>Eukaryota</taxon>
        <taxon>Fungi</taxon>
        <taxon>Dikarya</taxon>
        <taxon>Basidiomycota</taxon>
        <taxon>Agaricomycotina</taxon>
        <taxon>Agaricomycetes</taxon>
        <taxon>Agaricomycetidae</taxon>
        <taxon>Agaricales</taxon>
        <taxon>Pluteineae</taxon>
        <taxon>Amanitaceae</taxon>
        <taxon>Amanita</taxon>
    </lineage>
</organism>
<feature type="domain" description="Beta-ketoacyl synthase-like N-terminal" evidence="1">
    <location>
        <begin position="47"/>
        <end position="114"/>
    </location>
</feature>
<evidence type="ECO:0000259" key="1">
    <source>
        <dbReference type="Pfam" id="PF00109"/>
    </source>
</evidence>
<dbReference type="HOGENOM" id="CLU_1488660_0_0_1"/>
<proteinExistence type="predicted"/>
<dbReference type="Pfam" id="PF00109">
    <property type="entry name" value="ketoacyl-synt"/>
    <property type="match status" value="1"/>
</dbReference>
<evidence type="ECO:0000313" key="2">
    <source>
        <dbReference type="EMBL" id="KIL54133.1"/>
    </source>
</evidence>
<dbReference type="OrthoDB" id="329835at2759"/>
<protein>
    <recommendedName>
        <fullName evidence="1">Beta-ketoacyl synthase-like N-terminal domain-containing protein</fullName>
    </recommendedName>
</protein>
<dbReference type="Proteomes" id="UP000054549">
    <property type="component" value="Unassembled WGS sequence"/>
</dbReference>
<gene>
    <name evidence="2" type="ORF">M378DRAFT_19178</name>
</gene>
<sequence>MSDRNAGNNSFCFTRVYMPVASISFSVPSNPRPRSPKKRLKLSEIHPDSLAAAEKALAGAPTAKTSLWSYSNSGRDTLFFRISPREAKSIDAQRLFLHAAYEASEDASYVPNSYVHNLWVKIDVYYSTSTLSSFLSGRLSYAMQMSESPIVLDTQLPAPARCRLPRSPRSYEQRILHHTID</sequence>
<dbReference type="InParanoid" id="A0A0C2WDL6"/>
<name>A0A0C2WDL6_AMAMK</name>
<evidence type="ECO:0000313" key="3">
    <source>
        <dbReference type="Proteomes" id="UP000054549"/>
    </source>
</evidence>
<dbReference type="SUPFAM" id="SSF53901">
    <property type="entry name" value="Thiolase-like"/>
    <property type="match status" value="1"/>
</dbReference>
<dbReference type="AlphaFoldDB" id="A0A0C2WDL6"/>
<dbReference type="InterPro" id="IPR016039">
    <property type="entry name" value="Thiolase-like"/>
</dbReference>
<dbReference type="Gene3D" id="3.40.47.10">
    <property type="match status" value="1"/>
</dbReference>
<dbReference type="EMBL" id="KN818924">
    <property type="protein sequence ID" value="KIL54133.1"/>
    <property type="molecule type" value="Genomic_DNA"/>
</dbReference>
<dbReference type="InterPro" id="IPR014030">
    <property type="entry name" value="Ketoacyl_synth_N"/>
</dbReference>
<dbReference type="GO" id="GO:0016746">
    <property type="term" value="F:acyltransferase activity"/>
    <property type="evidence" value="ECO:0007669"/>
    <property type="project" value="InterPro"/>
</dbReference>
<dbReference type="STRING" id="946122.A0A0C2WDL6"/>
<reference evidence="2 3" key="1">
    <citation type="submission" date="2014-04" db="EMBL/GenBank/DDBJ databases">
        <title>Evolutionary Origins and Diversification of the Mycorrhizal Mutualists.</title>
        <authorList>
            <consortium name="DOE Joint Genome Institute"/>
            <consortium name="Mycorrhizal Genomics Consortium"/>
            <person name="Kohler A."/>
            <person name="Kuo A."/>
            <person name="Nagy L.G."/>
            <person name="Floudas D."/>
            <person name="Copeland A."/>
            <person name="Barry K.W."/>
            <person name="Cichocki N."/>
            <person name="Veneault-Fourrey C."/>
            <person name="LaButti K."/>
            <person name="Lindquist E.A."/>
            <person name="Lipzen A."/>
            <person name="Lundell T."/>
            <person name="Morin E."/>
            <person name="Murat C."/>
            <person name="Riley R."/>
            <person name="Ohm R."/>
            <person name="Sun H."/>
            <person name="Tunlid A."/>
            <person name="Henrissat B."/>
            <person name="Grigoriev I.V."/>
            <person name="Hibbett D.S."/>
            <person name="Martin F."/>
        </authorList>
    </citation>
    <scope>NUCLEOTIDE SEQUENCE [LARGE SCALE GENOMIC DNA]</scope>
    <source>
        <strain evidence="2 3">Koide BX008</strain>
    </source>
</reference>